<evidence type="ECO:0000313" key="2">
    <source>
        <dbReference type="Proteomes" id="UP001566132"/>
    </source>
</evidence>
<name>A0ABD1E8R1_HYPHA</name>
<keyword evidence="2" id="KW-1185">Reference proteome</keyword>
<dbReference type="AlphaFoldDB" id="A0ABD1E8R1"/>
<gene>
    <name evidence="1" type="ORF">ABEB36_011657</name>
</gene>
<dbReference type="EMBL" id="JBDJPC010000009">
    <property type="protein sequence ID" value="KAL1490994.1"/>
    <property type="molecule type" value="Genomic_DNA"/>
</dbReference>
<comment type="caution">
    <text evidence="1">The sequence shown here is derived from an EMBL/GenBank/DDBJ whole genome shotgun (WGS) entry which is preliminary data.</text>
</comment>
<dbReference type="Proteomes" id="UP001566132">
    <property type="component" value="Unassembled WGS sequence"/>
</dbReference>
<accession>A0ABD1E8R1</accession>
<reference evidence="1 2" key="1">
    <citation type="submission" date="2024-05" db="EMBL/GenBank/DDBJ databases">
        <title>Genetic variation in Jamaican populations of the coffee berry borer (Hypothenemus hampei).</title>
        <authorList>
            <person name="Errbii M."/>
            <person name="Myrie A."/>
        </authorList>
    </citation>
    <scope>NUCLEOTIDE SEQUENCE [LARGE SCALE GENOMIC DNA]</scope>
    <source>
        <strain evidence="1">JA-Hopewell-2020-01-JO</strain>
        <tissue evidence="1">Whole body</tissue>
    </source>
</reference>
<protein>
    <submittedName>
        <fullName evidence="1">Uncharacterized protein</fullName>
    </submittedName>
</protein>
<proteinExistence type="predicted"/>
<sequence>MLVTRHLTLPFESIRHLNFDNSSNVKLTFTRVQTKTNKMEFSNKMISLKIKHFDLSDDPPIINKTMTIYPSMDYKAINAELFKLCESCPDKTVLKIRNNQNQLIPISFLIENSEPFYVIDVATIICFSKNSNSLLQDAYVDSVCNKVKSLESRIAQAEMLLPQMEWRRQSYMEDTLSALLNKIQFLNRRFDELYPKYQARKSTEQIPA</sequence>
<organism evidence="1 2">
    <name type="scientific">Hypothenemus hampei</name>
    <name type="common">Coffee berry borer</name>
    <dbReference type="NCBI Taxonomy" id="57062"/>
    <lineage>
        <taxon>Eukaryota</taxon>
        <taxon>Metazoa</taxon>
        <taxon>Ecdysozoa</taxon>
        <taxon>Arthropoda</taxon>
        <taxon>Hexapoda</taxon>
        <taxon>Insecta</taxon>
        <taxon>Pterygota</taxon>
        <taxon>Neoptera</taxon>
        <taxon>Endopterygota</taxon>
        <taxon>Coleoptera</taxon>
        <taxon>Polyphaga</taxon>
        <taxon>Cucujiformia</taxon>
        <taxon>Curculionidae</taxon>
        <taxon>Scolytinae</taxon>
        <taxon>Hypothenemus</taxon>
    </lineage>
</organism>
<evidence type="ECO:0000313" key="1">
    <source>
        <dbReference type="EMBL" id="KAL1490994.1"/>
    </source>
</evidence>